<feature type="domain" description="DUF218" evidence="2">
    <location>
        <begin position="78"/>
        <end position="254"/>
    </location>
</feature>
<protein>
    <submittedName>
        <fullName evidence="3">Putative membrane protein</fullName>
    </submittedName>
</protein>
<feature type="transmembrane region" description="Helical" evidence="1">
    <location>
        <begin position="38"/>
        <end position="57"/>
    </location>
</feature>
<proteinExistence type="predicted"/>
<dbReference type="InterPro" id="IPR014729">
    <property type="entry name" value="Rossmann-like_a/b/a_fold"/>
</dbReference>
<accession>A0A6J4VFX8</accession>
<dbReference type="GO" id="GO:0000270">
    <property type="term" value="P:peptidoglycan metabolic process"/>
    <property type="evidence" value="ECO:0007669"/>
    <property type="project" value="TreeGrafter"/>
</dbReference>
<dbReference type="InterPro" id="IPR051599">
    <property type="entry name" value="Cell_Envelope_Assoc"/>
</dbReference>
<dbReference type="GO" id="GO:0005886">
    <property type="term" value="C:plasma membrane"/>
    <property type="evidence" value="ECO:0007669"/>
    <property type="project" value="TreeGrafter"/>
</dbReference>
<dbReference type="AlphaFoldDB" id="A0A6J4VFX8"/>
<evidence type="ECO:0000313" key="3">
    <source>
        <dbReference type="EMBL" id="CAA9576846.1"/>
    </source>
</evidence>
<organism evidence="3">
    <name type="scientific">uncultured Synechococcales cyanobacterium</name>
    <dbReference type="NCBI Taxonomy" id="1936017"/>
    <lineage>
        <taxon>Bacteria</taxon>
        <taxon>Bacillati</taxon>
        <taxon>Cyanobacteriota</taxon>
        <taxon>Cyanophyceae</taxon>
        <taxon>Synechococcales</taxon>
        <taxon>environmental samples</taxon>
    </lineage>
</organism>
<gene>
    <name evidence="3" type="ORF">AVDCRST_MAG81-2364</name>
</gene>
<keyword evidence="1" id="KW-0812">Transmembrane</keyword>
<keyword evidence="1" id="KW-0472">Membrane</keyword>
<dbReference type="EMBL" id="CADCWO010000130">
    <property type="protein sequence ID" value="CAA9576846.1"/>
    <property type="molecule type" value="Genomic_DNA"/>
</dbReference>
<dbReference type="Pfam" id="PF02698">
    <property type="entry name" value="DUF218"/>
    <property type="match status" value="1"/>
</dbReference>
<dbReference type="PANTHER" id="PTHR30336:SF4">
    <property type="entry name" value="ENVELOPE BIOGENESIS FACTOR ELYC"/>
    <property type="match status" value="1"/>
</dbReference>
<dbReference type="Gene3D" id="3.40.50.620">
    <property type="entry name" value="HUPs"/>
    <property type="match status" value="1"/>
</dbReference>
<dbReference type="GO" id="GO:0043164">
    <property type="term" value="P:Gram-negative-bacterium-type cell wall biogenesis"/>
    <property type="evidence" value="ECO:0007669"/>
    <property type="project" value="TreeGrafter"/>
</dbReference>
<feature type="transmembrane region" description="Helical" evidence="1">
    <location>
        <begin position="12"/>
        <end position="31"/>
    </location>
</feature>
<keyword evidence="1" id="KW-1133">Transmembrane helix</keyword>
<name>A0A6J4VFX8_9CYAN</name>
<evidence type="ECO:0000259" key="2">
    <source>
        <dbReference type="Pfam" id="PF02698"/>
    </source>
</evidence>
<reference evidence="3" key="1">
    <citation type="submission" date="2020-02" db="EMBL/GenBank/DDBJ databases">
        <authorList>
            <person name="Meier V. D."/>
        </authorList>
    </citation>
    <scope>NUCLEOTIDE SEQUENCE</scope>
    <source>
        <strain evidence="3">AVDCRST_MAG81</strain>
    </source>
</reference>
<dbReference type="CDD" id="cd06259">
    <property type="entry name" value="YdcF-like"/>
    <property type="match status" value="1"/>
</dbReference>
<evidence type="ECO:0000256" key="1">
    <source>
        <dbReference type="SAM" id="Phobius"/>
    </source>
</evidence>
<dbReference type="PANTHER" id="PTHR30336">
    <property type="entry name" value="INNER MEMBRANE PROTEIN, PROBABLE PERMEASE"/>
    <property type="match status" value="1"/>
</dbReference>
<sequence length="264" mass="29222">MFLFLSKLLPLFVYPLGLTCLLLVVALVCFWKRPRVAATAIFLALLVLVMGSNHLVARALVRSLESRVPVVELPQTAAIVVLGGGTKPALPPRPWVDLSEEGDRALYGARLYQQGKAPLLILSGGRISWSGDAVWKSHPESQDMAEIVQAMGVPKQAILQDPDSLNTHENAVNVKRIIEAKGVQGQVLLVTSAFHMPRSLLIFKHQGIDAVPAPTDFLFTNRDREQNFQDYLLALLPDADQLQRSTKALKEYVGLVIYRLRGWL</sequence>
<dbReference type="InterPro" id="IPR003848">
    <property type="entry name" value="DUF218"/>
</dbReference>